<gene>
    <name evidence="2" type="ORF">RM706_05015</name>
</gene>
<evidence type="ECO:0000313" key="3">
    <source>
        <dbReference type="Proteomes" id="UP001255246"/>
    </source>
</evidence>
<dbReference type="Gene3D" id="3.10.450.50">
    <property type="match status" value="1"/>
</dbReference>
<dbReference type="EMBL" id="JAVRHR010000001">
    <property type="protein sequence ID" value="MDT0606375.1"/>
    <property type="molecule type" value="Genomic_DNA"/>
</dbReference>
<dbReference type="InterPro" id="IPR046860">
    <property type="entry name" value="SnoaL_5"/>
</dbReference>
<reference evidence="2 3" key="1">
    <citation type="submission" date="2023-09" db="EMBL/GenBank/DDBJ databases">
        <authorList>
            <person name="Rey-Velasco X."/>
        </authorList>
    </citation>
    <scope>NUCLEOTIDE SEQUENCE [LARGE SCALE GENOMIC DNA]</scope>
    <source>
        <strain evidence="2 3">F388</strain>
    </source>
</reference>
<dbReference type="Pfam" id="PF20409">
    <property type="entry name" value="SnoaL_5"/>
    <property type="match status" value="1"/>
</dbReference>
<dbReference type="SUPFAM" id="SSF54427">
    <property type="entry name" value="NTF2-like"/>
    <property type="match status" value="1"/>
</dbReference>
<evidence type="ECO:0000259" key="1">
    <source>
        <dbReference type="Pfam" id="PF20409"/>
    </source>
</evidence>
<accession>A0ABU3A914</accession>
<comment type="caution">
    <text evidence="2">The sequence shown here is derived from an EMBL/GenBank/DDBJ whole genome shotgun (WGS) entry which is preliminary data.</text>
</comment>
<dbReference type="Proteomes" id="UP001255246">
    <property type="component" value="Unassembled WGS sequence"/>
</dbReference>
<evidence type="ECO:0000313" key="2">
    <source>
        <dbReference type="EMBL" id="MDT0606375.1"/>
    </source>
</evidence>
<keyword evidence="3" id="KW-1185">Reference proteome</keyword>
<dbReference type="RefSeq" id="WP_311349931.1">
    <property type="nucleotide sequence ID" value="NZ_JAVRHR010000001.1"/>
</dbReference>
<dbReference type="InterPro" id="IPR032710">
    <property type="entry name" value="NTF2-like_dom_sf"/>
</dbReference>
<proteinExistence type="predicted"/>
<sequence length="125" mass="14173">MTTQEVANQFVTLCKEGKYDEAYGMYADNAVSEEMPGIPNHITTGKENIVKEYQQWAENIEEMHGGSVGEPMIAGNHFVVPMSIDATFKDRGRQQMDELCVYQVENDQITRATYHYQLPDMGQGM</sequence>
<feature type="domain" description="SnoaL-like" evidence="1">
    <location>
        <begin position="1"/>
        <end position="116"/>
    </location>
</feature>
<protein>
    <submittedName>
        <fullName evidence="2">Nuclear transport factor 2 family protein</fullName>
    </submittedName>
</protein>
<name>A0ABU3A914_9FLAO</name>
<organism evidence="2 3">
    <name type="scientific">Croceitalea rosinachiae</name>
    <dbReference type="NCBI Taxonomy" id="3075596"/>
    <lineage>
        <taxon>Bacteria</taxon>
        <taxon>Pseudomonadati</taxon>
        <taxon>Bacteroidota</taxon>
        <taxon>Flavobacteriia</taxon>
        <taxon>Flavobacteriales</taxon>
        <taxon>Flavobacteriaceae</taxon>
        <taxon>Croceitalea</taxon>
    </lineage>
</organism>